<feature type="compositionally biased region" description="Polar residues" evidence="4">
    <location>
        <begin position="1016"/>
        <end position="1036"/>
    </location>
</feature>
<feature type="region of interest" description="Disordered" evidence="4">
    <location>
        <begin position="69"/>
        <end position="426"/>
    </location>
</feature>
<dbReference type="Pfam" id="PF10477">
    <property type="entry name" value="EIF4E-T"/>
    <property type="match status" value="2"/>
</dbReference>
<feature type="region of interest" description="Disordered" evidence="4">
    <location>
        <begin position="853"/>
        <end position="898"/>
    </location>
</feature>
<feature type="compositionally biased region" description="Gly residues" evidence="4">
    <location>
        <begin position="163"/>
        <end position="187"/>
    </location>
</feature>
<feature type="compositionally biased region" description="Basic and acidic residues" evidence="4">
    <location>
        <begin position="69"/>
        <end position="79"/>
    </location>
</feature>
<feature type="compositionally biased region" description="Polar residues" evidence="4">
    <location>
        <begin position="861"/>
        <end position="874"/>
    </location>
</feature>
<dbReference type="InterPro" id="IPR018862">
    <property type="entry name" value="eIF4E-T"/>
</dbReference>
<feature type="region of interest" description="Disordered" evidence="4">
    <location>
        <begin position="931"/>
        <end position="952"/>
    </location>
</feature>
<evidence type="ECO:0000256" key="1">
    <source>
        <dbReference type="ARBA" id="ARBA00004496"/>
    </source>
</evidence>
<proteinExistence type="predicted"/>
<reference evidence="5" key="1">
    <citation type="submission" date="2022-01" db="EMBL/GenBank/DDBJ databases">
        <authorList>
            <person name="King R."/>
        </authorList>
    </citation>
    <scope>NUCLEOTIDE SEQUENCE</scope>
</reference>
<keyword evidence="3" id="KW-0175">Coiled coil</keyword>
<evidence type="ECO:0008006" key="7">
    <source>
        <dbReference type="Google" id="ProtNLM"/>
    </source>
</evidence>
<evidence type="ECO:0000256" key="4">
    <source>
        <dbReference type="SAM" id="MobiDB-lite"/>
    </source>
</evidence>
<feature type="compositionally biased region" description="Low complexity" evidence="4">
    <location>
        <begin position="932"/>
        <end position="947"/>
    </location>
</feature>
<feature type="compositionally biased region" description="Basic and acidic residues" evidence="4">
    <location>
        <begin position="91"/>
        <end position="103"/>
    </location>
</feature>
<feature type="compositionally biased region" description="Polar residues" evidence="4">
    <location>
        <begin position="1"/>
        <end position="12"/>
    </location>
</feature>
<dbReference type="GO" id="GO:0003729">
    <property type="term" value="F:mRNA binding"/>
    <property type="evidence" value="ECO:0007669"/>
    <property type="project" value="TreeGrafter"/>
</dbReference>
<feature type="region of interest" description="Disordered" evidence="4">
    <location>
        <begin position="440"/>
        <end position="481"/>
    </location>
</feature>
<feature type="coiled-coil region" evidence="3">
    <location>
        <begin position="656"/>
        <end position="683"/>
    </location>
</feature>
<feature type="compositionally biased region" description="Low complexity" evidence="4">
    <location>
        <begin position="971"/>
        <end position="985"/>
    </location>
</feature>
<feature type="compositionally biased region" description="Pro residues" evidence="4">
    <location>
        <begin position="1095"/>
        <end position="1106"/>
    </location>
</feature>
<feature type="compositionally biased region" description="Basic and acidic residues" evidence="4">
    <location>
        <begin position="252"/>
        <end position="308"/>
    </location>
</feature>
<comment type="subcellular location">
    <subcellularLocation>
        <location evidence="1">Cytoplasm</location>
    </subcellularLocation>
</comment>
<feature type="compositionally biased region" description="Basic and acidic residues" evidence="4">
    <location>
        <begin position="17"/>
        <end position="26"/>
    </location>
</feature>
<dbReference type="GO" id="GO:0017148">
    <property type="term" value="P:negative regulation of translation"/>
    <property type="evidence" value="ECO:0007669"/>
    <property type="project" value="TreeGrafter"/>
</dbReference>
<evidence type="ECO:0000313" key="5">
    <source>
        <dbReference type="EMBL" id="CAG9814994.1"/>
    </source>
</evidence>
<feature type="region of interest" description="Disordered" evidence="4">
    <location>
        <begin position="971"/>
        <end position="1147"/>
    </location>
</feature>
<feature type="compositionally biased region" description="Basic and acidic residues" evidence="4">
    <location>
        <begin position="347"/>
        <end position="373"/>
    </location>
</feature>
<dbReference type="OrthoDB" id="8916892at2759"/>
<feature type="region of interest" description="Disordered" evidence="4">
    <location>
        <begin position="1"/>
        <end position="40"/>
    </location>
</feature>
<evidence type="ECO:0000256" key="3">
    <source>
        <dbReference type="SAM" id="Coils"/>
    </source>
</evidence>
<dbReference type="GO" id="GO:0036464">
    <property type="term" value="C:cytoplasmic ribonucleoprotein granule"/>
    <property type="evidence" value="ECO:0007669"/>
    <property type="project" value="UniProtKB-ARBA"/>
</dbReference>
<name>A0A9N9S9S6_PHACE</name>
<keyword evidence="2" id="KW-0963">Cytoplasm</keyword>
<sequence length="1162" mass="128645">MSLTQASDTENMQVKIMSDKQSKNGDEQMEGMSVSEEAAMPEFSDPAILFVRETAKIQYTKDELMKLREAPLSKRKPDFFDPSEVSPAILDPERWPFDRKKSESSSGETSLRPDVAPPPEHRRRPTGVPADPRERVRKENDGIVLSPQRRSFNTGCFVPASSSGGGGGGGGGRGAESGGVGGAGGRGGRSHSPLGGKGDGSHLGIREIQTTNTRRIGSGRIMRDSWDFGGGSDKTENGGDGAEYGFRSGQQQHREGRGINDHRGGGEDKYEQRRMFDRDFGRDRGESNSKEGGGRRNSRYDRRRISDREQEEPEWFSCGPTSQNDTIELRGFDDGKKKLSPSRVRRAKEWSKKKNEPTQKPTDEKEEPKEAKGRSTPSPQVGGKSVEQSQKRNSAEKKVEKQPSDSVGERKKEEEVKADATDHGFNLDDFLKCDTIPGLLTNGVGTDEENTKSRFSRWFNKPDSPEKTSSRRSSTHDDQPSIIKDLLKDIGNETSGVAMPGDSEAYFAPISPASNTGSVIGNKRANNHHQQPQHQSHPVNIMEMLQKGGSKQPPPAGKILSLDELESKMRQNVEPPTQKHQPQQKPDEEMAAAFKKLLAQAQAGVHPVTSNGPMNKQPMSLLEMLNHSQQQDEAARLTGNRLGPHHQHQQPVGGDLAMKLQQAQQLQQQKQQMEMLNKLINATTGSMHAQQQQQMRVSPLQDLGMQQSRELLNRPEAQAILQGLKRGEITTQHLYQQLANPALQPRHRDMLSTVLKMQGAGYGPSPRALSPQPAAHYMFQQQQQSQQQQQQLSVSPLPSVNAYCVSPILATSPNTLSLPAMHQRIPSPRELQVHTQNILQRALIKKKLEEQQENYRKKQEMQQQQRGLSPSANGAHQGAPGQGKNVHSPTPLAFTPTSVLRKMTADKDEGKENKGMIDGKIQLGRAVTGVRPQPVQPQGQQWNPQFPSMKHQAGRPIVKANNHYQTQTPEQFFSQHQAQQQRMFNQPPPPQQQQQQQRSKPQQQQQQFAPVGGQGAQYNPQSYNTNQQFNPQQLRAQHQHRSSNQPPQQQQTGTQPQQQQQATQQQRGQQIGFQQPPVGGGAWQQFFGSGQPGPRTGPPSPSPLSPSPSSTVDQLSRWFSPDLLERARGGELPSTAALRGRGGAATSLEEIERQAAAAQVRN</sequence>
<feature type="compositionally biased region" description="Basic and acidic residues" evidence="4">
    <location>
        <begin position="389"/>
        <end position="426"/>
    </location>
</feature>
<feature type="compositionally biased region" description="Basic and acidic residues" evidence="4">
    <location>
        <begin position="327"/>
        <end position="337"/>
    </location>
</feature>
<dbReference type="AlphaFoldDB" id="A0A9N9S9S6"/>
<organism evidence="5 6">
    <name type="scientific">Phaedon cochleariae</name>
    <name type="common">Mustard beetle</name>
    <dbReference type="NCBI Taxonomy" id="80249"/>
    <lineage>
        <taxon>Eukaryota</taxon>
        <taxon>Metazoa</taxon>
        <taxon>Ecdysozoa</taxon>
        <taxon>Arthropoda</taxon>
        <taxon>Hexapoda</taxon>
        <taxon>Insecta</taxon>
        <taxon>Pterygota</taxon>
        <taxon>Neoptera</taxon>
        <taxon>Endopterygota</taxon>
        <taxon>Coleoptera</taxon>
        <taxon>Polyphaga</taxon>
        <taxon>Cucujiformia</taxon>
        <taxon>Chrysomeloidea</taxon>
        <taxon>Chrysomelidae</taxon>
        <taxon>Chrysomelinae</taxon>
        <taxon>Chrysomelini</taxon>
        <taxon>Phaedon</taxon>
    </lineage>
</organism>
<keyword evidence="6" id="KW-1185">Reference proteome</keyword>
<dbReference type="GO" id="GO:0005634">
    <property type="term" value="C:nucleus"/>
    <property type="evidence" value="ECO:0007669"/>
    <property type="project" value="TreeGrafter"/>
</dbReference>
<dbReference type="Proteomes" id="UP001153737">
    <property type="component" value="Chromosome 11"/>
</dbReference>
<feature type="compositionally biased region" description="Gly residues" evidence="4">
    <location>
        <begin position="228"/>
        <end position="242"/>
    </location>
</feature>
<feature type="compositionally biased region" description="Basic and acidic residues" evidence="4">
    <location>
        <begin position="463"/>
        <end position="481"/>
    </location>
</feature>
<feature type="compositionally biased region" description="Basic and acidic residues" evidence="4">
    <location>
        <begin position="131"/>
        <end position="141"/>
    </location>
</feature>
<feature type="compositionally biased region" description="Low complexity" evidence="4">
    <location>
        <begin position="992"/>
        <end position="1007"/>
    </location>
</feature>
<reference evidence="5" key="2">
    <citation type="submission" date="2022-10" db="EMBL/GenBank/DDBJ databases">
        <authorList>
            <consortium name="ENA_rothamsted_submissions"/>
            <consortium name="culmorum"/>
            <person name="King R."/>
        </authorList>
    </citation>
    <scope>NUCLEOTIDE SEQUENCE</scope>
</reference>
<evidence type="ECO:0000313" key="6">
    <source>
        <dbReference type="Proteomes" id="UP001153737"/>
    </source>
</evidence>
<dbReference type="PANTHER" id="PTHR12269:SF1">
    <property type="entry name" value="EUKARYOTIC TRANSLATION INITIATION FACTOR 4E TRANSPORTER"/>
    <property type="match status" value="1"/>
</dbReference>
<protein>
    <recommendedName>
        <fullName evidence="7">Eukaryotic translation initiation factor 4E transporter</fullName>
    </recommendedName>
</protein>
<dbReference type="EMBL" id="OU896717">
    <property type="protein sequence ID" value="CAG9814994.1"/>
    <property type="molecule type" value="Genomic_DNA"/>
</dbReference>
<feature type="compositionally biased region" description="Low complexity" evidence="4">
    <location>
        <begin position="1045"/>
        <end position="1077"/>
    </location>
</feature>
<accession>A0A9N9S9S6</accession>
<gene>
    <name evidence="5" type="ORF">PHAECO_LOCUS2534</name>
</gene>
<evidence type="ECO:0000256" key="2">
    <source>
        <dbReference type="ARBA" id="ARBA00022490"/>
    </source>
</evidence>
<dbReference type="PANTHER" id="PTHR12269">
    <property type="entry name" value="EUKARYOTIC TRANSLATION INITIATION FACTOR 4E TRANSPORTER"/>
    <property type="match status" value="1"/>
</dbReference>
<feature type="compositionally biased region" description="Low complexity" evidence="4">
    <location>
        <begin position="1134"/>
        <end position="1147"/>
    </location>
</feature>